<reference evidence="1" key="1">
    <citation type="journal article" date="2015" name="Nature">
        <title>Complex archaea that bridge the gap between prokaryotes and eukaryotes.</title>
        <authorList>
            <person name="Spang A."/>
            <person name="Saw J.H."/>
            <person name="Jorgensen S.L."/>
            <person name="Zaremba-Niedzwiedzka K."/>
            <person name="Martijn J."/>
            <person name="Lind A.E."/>
            <person name="van Eijk R."/>
            <person name="Schleper C."/>
            <person name="Guy L."/>
            <person name="Ettema T.J."/>
        </authorList>
    </citation>
    <scope>NUCLEOTIDE SEQUENCE</scope>
</reference>
<comment type="caution">
    <text evidence="1">The sequence shown here is derived from an EMBL/GenBank/DDBJ whole genome shotgun (WGS) entry which is preliminary data.</text>
</comment>
<sequence>MTTYCKMAEGDDSDIVCRKDAECCPNAYSGPLHPIYCKGSGVITVTEQQREWCKACLGSMFEKQTCDLACCPSACGMPLRQTLCDDPSGGVRTAKQPDTTKPDYKHYKPQYVDANGEPVKVAHDWFMYNCQANNLWCDDPDHNCVEWRKTQPPSELPPGEANPA</sequence>
<proteinExistence type="predicted"/>
<evidence type="ECO:0000313" key="1">
    <source>
        <dbReference type="EMBL" id="KKL20128.1"/>
    </source>
</evidence>
<organism evidence="1">
    <name type="scientific">marine sediment metagenome</name>
    <dbReference type="NCBI Taxonomy" id="412755"/>
    <lineage>
        <taxon>unclassified sequences</taxon>
        <taxon>metagenomes</taxon>
        <taxon>ecological metagenomes</taxon>
    </lineage>
</organism>
<accession>A0A0F9E7U7</accession>
<dbReference type="AlphaFoldDB" id="A0A0F9E7U7"/>
<dbReference type="EMBL" id="LAZR01038219">
    <property type="protein sequence ID" value="KKL20128.1"/>
    <property type="molecule type" value="Genomic_DNA"/>
</dbReference>
<name>A0A0F9E7U7_9ZZZZ</name>
<protein>
    <submittedName>
        <fullName evidence="1">Uncharacterized protein</fullName>
    </submittedName>
</protein>
<gene>
    <name evidence="1" type="ORF">LCGC14_2458540</name>
</gene>